<dbReference type="GO" id="GO:0016780">
    <property type="term" value="F:phosphotransferase activity, for other substituted phosphate groups"/>
    <property type="evidence" value="ECO:0007669"/>
    <property type="project" value="InterPro"/>
</dbReference>
<keyword evidence="3" id="KW-1133">Transmembrane helix</keyword>
<gene>
    <name evidence="4" type="ORF">FHX74_000258</name>
</gene>
<feature type="transmembrane region" description="Helical" evidence="3">
    <location>
        <begin position="216"/>
        <end position="249"/>
    </location>
</feature>
<dbReference type="Gene3D" id="1.20.120.1760">
    <property type="match status" value="1"/>
</dbReference>
<dbReference type="AlphaFoldDB" id="A0A7W3IP61"/>
<keyword evidence="3" id="KW-0472">Membrane</keyword>
<comment type="caution">
    <text evidence="4">The sequence shown here is derived from an EMBL/GenBank/DDBJ whole genome shotgun (WGS) entry which is preliminary data.</text>
</comment>
<dbReference type="InterPro" id="IPR000462">
    <property type="entry name" value="CDP-OH_P_trans"/>
</dbReference>
<evidence type="ECO:0000313" key="5">
    <source>
        <dbReference type="Proteomes" id="UP000523079"/>
    </source>
</evidence>
<reference evidence="4 5" key="1">
    <citation type="submission" date="2020-07" db="EMBL/GenBank/DDBJ databases">
        <title>Sequencing the genomes of 1000 actinobacteria strains.</title>
        <authorList>
            <person name="Klenk H.-P."/>
        </authorList>
    </citation>
    <scope>NUCLEOTIDE SEQUENCE [LARGE SCALE GENOMIC DNA]</scope>
    <source>
        <strain evidence="4 5">DSM 100723</strain>
    </source>
</reference>
<keyword evidence="5" id="KW-1185">Reference proteome</keyword>
<dbReference type="RefSeq" id="WP_182558284.1">
    <property type="nucleotide sequence ID" value="NZ_JACGWT010000001.1"/>
</dbReference>
<dbReference type="PROSITE" id="PS00379">
    <property type="entry name" value="CDP_ALCOHOL_P_TRANSF"/>
    <property type="match status" value="1"/>
</dbReference>
<keyword evidence="3" id="KW-0812">Transmembrane</keyword>
<accession>A0A7W3IP61</accession>
<dbReference type="GO" id="GO:0008654">
    <property type="term" value="P:phospholipid biosynthetic process"/>
    <property type="evidence" value="ECO:0007669"/>
    <property type="project" value="InterPro"/>
</dbReference>
<comment type="similarity">
    <text evidence="2">Belongs to the CDP-alcohol phosphatidyltransferase class-I family.</text>
</comment>
<evidence type="ECO:0000256" key="1">
    <source>
        <dbReference type="ARBA" id="ARBA00022679"/>
    </source>
</evidence>
<proteinExistence type="inferred from homology"/>
<dbReference type="InterPro" id="IPR043130">
    <property type="entry name" value="CDP-OH_PTrfase_TM_dom"/>
</dbReference>
<evidence type="ECO:0000256" key="2">
    <source>
        <dbReference type="RuleBase" id="RU003750"/>
    </source>
</evidence>
<organism evidence="4 5">
    <name type="scientific">Microlunatus kandeliicorticis</name>
    <dbReference type="NCBI Taxonomy" id="1759536"/>
    <lineage>
        <taxon>Bacteria</taxon>
        <taxon>Bacillati</taxon>
        <taxon>Actinomycetota</taxon>
        <taxon>Actinomycetes</taxon>
        <taxon>Propionibacteriales</taxon>
        <taxon>Propionibacteriaceae</taxon>
        <taxon>Microlunatus</taxon>
    </lineage>
</organism>
<evidence type="ECO:0000313" key="4">
    <source>
        <dbReference type="EMBL" id="MBA8792664.1"/>
    </source>
</evidence>
<feature type="transmembrane region" description="Helical" evidence="3">
    <location>
        <begin position="160"/>
        <end position="181"/>
    </location>
</feature>
<dbReference type="Pfam" id="PF01066">
    <property type="entry name" value="CDP-OH_P_transf"/>
    <property type="match status" value="1"/>
</dbReference>
<sequence length="271" mass="28731">MTTGVRGPDLGTREETDAEGFGAALRRLRQAQKSPKGAPFYSLWVNRPLGRVFAALMYTWGRTPNQVTAISACFTFAALVAVALVPPGPLAGVLIGLGLVVGYALDSADGQVARLRGGGSVTGEWLDHVIDSVKNGSLHLAVAIGFYRFVLPEHPALDPWWLLVPLGFSVVAGVHFAGMLLTEQLSRARRISLGMTAVAPGTTPRWMSLAKLPTDYGVLCLSFVLLGAPLVFATVYTVLAVASAGYLVLVLGKWYRDLRALDRTAAAGSAP</sequence>
<protein>
    <submittedName>
        <fullName evidence="4">Phosphatidylglycerophosphate synthase</fullName>
    </submittedName>
</protein>
<evidence type="ECO:0000256" key="3">
    <source>
        <dbReference type="SAM" id="Phobius"/>
    </source>
</evidence>
<name>A0A7W3IP61_9ACTN</name>
<dbReference type="GO" id="GO:0016020">
    <property type="term" value="C:membrane"/>
    <property type="evidence" value="ECO:0007669"/>
    <property type="project" value="InterPro"/>
</dbReference>
<keyword evidence="1 2" id="KW-0808">Transferase</keyword>
<dbReference type="EMBL" id="JACGWT010000001">
    <property type="protein sequence ID" value="MBA8792664.1"/>
    <property type="molecule type" value="Genomic_DNA"/>
</dbReference>
<dbReference type="Proteomes" id="UP000523079">
    <property type="component" value="Unassembled WGS sequence"/>
</dbReference>
<dbReference type="InterPro" id="IPR048254">
    <property type="entry name" value="CDP_ALCOHOL_P_TRANSF_CS"/>
</dbReference>